<comment type="similarity">
    <text evidence="1">Belongs to the peptidase S28 family.</text>
</comment>
<evidence type="ECO:0000256" key="3">
    <source>
        <dbReference type="ARBA" id="ARBA00022729"/>
    </source>
</evidence>
<gene>
    <name evidence="7" type="ORF">MAR_023059</name>
</gene>
<evidence type="ECO:0000256" key="1">
    <source>
        <dbReference type="ARBA" id="ARBA00011079"/>
    </source>
</evidence>
<keyword evidence="4" id="KW-0378">Hydrolase</keyword>
<dbReference type="Gene3D" id="1.20.120.980">
    <property type="entry name" value="Serine carboxypeptidase S28, SKS domain"/>
    <property type="match status" value="1"/>
</dbReference>
<dbReference type="EMBL" id="CP111014">
    <property type="protein sequence ID" value="WAQ98686.1"/>
    <property type="molecule type" value="Genomic_DNA"/>
</dbReference>
<proteinExistence type="inferred from homology"/>
<evidence type="ECO:0000256" key="5">
    <source>
        <dbReference type="ARBA" id="ARBA00023180"/>
    </source>
</evidence>
<accession>A0ABY7DLX1</accession>
<dbReference type="PANTHER" id="PTHR11010:SF38">
    <property type="entry name" value="LYSOSOMAL PRO-X CARBOXYPEPTIDASE"/>
    <property type="match status" value="1"/>
</dbReference>
<protein>
    <submittedName>
        <fullName evidence="7">PCP-like protein</fullName>
    </submittedName>
</protein>
<keyword evidence="3 6" id="KW-0732">Signal</keyword>
<name>A0ABY7DLX1_MYAAR</name>
<keyword evidence="2" id="KW-0645">Protease</keyword>
<dbReference type="InterPro" id="IPR008758">
    <property type="entry name" value="Peptidase_S28"/>
</dbReference>
<feature type="chain" id="PRO_5045150806" evidence="6">
    <location>
        <begin position="21"/>
        <end position="477"/>
    </location>
</feature>
<evidence type="ECO:0000313" key="7">
    <source>
        <dbReference type="EMBL" id="WAQ98686.1"/>
    </source>
</evidence>
<dbReference type="Pfam" id="PF05577">
    <property type="entry name" value="Peptidase_S28"/>
    <property type="match status" value="1"/>
</dbReference>
<keyword evidence="5" id="KW-0325">Glycoprotein</keyword>
<dbReference type="PANTHER" id="PTHR11010">
    <property type="entry name" value="PROTEASE S28 PRO-X CARBOXYPEPTIDASE-RELATED"/>
    <property type="match status" value="1"/>
</dbReference>
<feature type="signal peptide" evidence="6">
    <location>
        <begin position="1"/>
        <end position="20"/>
    </location>
</feature>
<keyword evidence="8" id="KW-1185">Reference proteome</keyword>
<organism evidence="7 8">
    <name type="scientific">Mya arenaria</name>
    <name type="common">Soft-shell clam</name>
    <dbReference type="NCBI Taxonomy" id="6604"/>
    <lineage>
        <taxon>Eukaryota</taxon>
        <taxon>Metazoa</taxon>
        <taxon>Spiralia</taxon>
        <taxon>Lophotrochozoa</taxon>
        <taxon>Mollusca</taxon>
        <taxon>Bivalvia</taxon>
        <taxon>Autobranchia</taxon>
        <taxon>Heteroconchia</taxon>
        <taxon>Euheterodonta</taxon>
        <taxon>Imparidentia</taxon>
        <taxon>Neoheterodontei</taxon>
        <taxon>Myida</taxon>
        <taxon>Myoidea</taxon>
        <taxon>Myidae</taxon>
        <taxon>Mya</taxon>
    </lineage>
</organism>
<reference evidence="7" key="1">
    <citation type="submission" date="2022-11" db="EMBL/GenBank/DDBJ databases">
        <title>Centuries of genome instability and evolution in soft-shell clam transmissible cancer (bioRxiv).</title>
        <authorList>
            <person name="Hart S.F.M."/>
            <person name="Yonemitsu M.A."/>
            <person name="Giersch R.M."/>
            <person name="Beal B.F."/>
            <person name="Arriagada G."/>
            <person name="Davis B.W."/>
            <person name="Ostrander E.A."/>
            <person name="Goff S.P."/>
            <person name="Metzger M.J."/>
        </authorList>
    </citation>
    <scope>NUCLEOTIDE SEQUENCE</scope>
    <source>
        <strain evidence="7">MELC-2E11</strain>
        <tissue evidence="7">Siphon/mantle</tissue>
    </source>
</reference>
<dbReference type="SUPFAM" id="SSF53474">
    <property type="entry name" value="alpha/beta-Hydrolases"/>
    <property type="match status" value="1"/>
</dbReference>
<evidence type="ECO:0000256" key="4">
    <source>
        <dbReference type="ARBA" id="ARBA00022801"/>
    </source>
</evidence>
<dbReference type="InterPro" id="IPR042269">
    <property type="entry name" value="Ser_carbopepase_S28_SKS"/>
</dbReference>
<evidence type="ECO:0000256" key="6">
    <source>
        <dbReference type="SAM" id="SignalP"/>
    </source>
</evidence>
<dbReference type="InterPro" id="IPR029058">
    <property type="entry name" value="AB_hydrolase_fold"/>
</dbReference>
<evidence type="ECO:0000313" key="8">
    <source>
        <dbReference type="Proteomes" id="UP001164746"/>
    </source>
</evidence>
<dbReference type="Gene3D" id="3.40.50.1820">
    <property type="entry name" value="alpha/beta hydrolase"/>
    <property type="match status" value="1"/>
</dbReference>
<dbReference type="Proteomes" id="UP001164746">
    <property type="component" value="Chromosome 3"/>
</dbReference>
<sequence>MKFIPIQCFTAILLISLTYSRRIGIKDQVILSGYDYRTDFFVQPVDHFGFSNPDTYKQRYLIAEQFWNKDGGPIFFYTGNEGDIAWFCNNTGFMWDIAAEFKALLVFAEHRYYGESIPYGPEAYKSPTKMNYLTSEQALADFAVLISHLKATLPGATNSSVVAFGGSYGGMLSAWMRIRYPNVIVGALAGSAPIWQFPSLTPCEAFNKVLTNAFNQASPTCVDNIRKSWAAITERGSTDAGRDFLTKTFRLCGPLTSTTDVTLFKAWLVEAWTDLAMVNYPYPANFLENLPGWPVKKVCDKLSIPTEGDQLLEFLFEAANIYFNYTGNTPCLNTSQQATASLGDLGWDYQSCTEMVMPMCTNGQMDMFEPSPWNFTDFSEQCYKRWKTRPRPDWISTQYWGKQIQSVTNIIFSNGLLDPWSSGGVLESPGASLVPIIIKDGAHHLDLRASNPLDPPTVVAARTQEKNIIKMWLGQQQ</sequence>
<evidence type="ECO:0000256" key="2">
    <source>
        <dbReference type="ARBA" id="ARBA00022670"/>
    </source>
</evidence>